<keyword evidence="2" id="KW-1185">Reference proteome</keyword>
<reference evidence="1 2" key="1">
    <citation type="submission" date="2017-12" db="EMBL/GenBank/DDBJ databases">
        <title>Genomes of bacteria within cyanobacterial aggregates.</title>
        <authorList>
            <person name="Cai H."/>
        </authorList>
    </citation>
    <scope>NUCLEOTIDE SEQUENCE [LARGE SCALE GENOMIC DNA]</scope>
    <source>
        <strain evidence="1 2">TH16</strain>
        <plasmid evidence="1 2">unnamed2</plasmid>
    </source>
</reference>
<proteinExistence type="predicted"/>
<accession>A0A2K9NL37</accession>
<name>A0A2K9NL37_9PROT</name>
<dbReference type="AlphaFoldDB" id="A0A2K9NL37"/>
<sequence>MRFAPTKPTLPAGIYRARDVPAKLRPGISPDALVRVHVEEVLTENGFTPAEEQEILAASAEAQLGENLSPGFQDADAAIAYLRHQRSGTGG</sequence>
<keyword evidence="1" id="KW-0614">Plasmid</keyword>
<dbReference type="KEGG" id="ncb:C0V82_25560"/>
<protein>
    <submittedName>
        <fullName evidence="1">Uncharacterized protein</fullName>
    </submittedName>
</protein>
<gene>
    <name evidence="1" type="ORF">C0V82_25560</name>
</gene>
<dbReference type="EMBL" id="CP025614">
    <property type="protein sequence ID" value="AUN33782.1"/>
    <property type="molecule type" value="Genomic_DNA"/>
</dbReference>
<organism evidence="1 2">
    <name type="scientific">Niveispirillum cyanobacteriorum</name>
    <dbReference type="NCBI Taxonomy" id="1612173"/>
    <lineage>
        <taxon>Bacteria</taxon>
        <taxon>Pseudomonadati</taxon>
        <taxon>Pseudomonadota</taxon>
        <taxon>Alphaproteobacteria</taxon>
        <taxon>Rhodospirillales</taxon>
        <taxon>Azospirillaceae</taxon>
        <taxon>Niveispirillum</taxon>
    </lineage>
</organism>
<evidence type="ECO:0000313" key="1">
    <source>
        <dbReference type="EMBL" id="AUN33782.1"/>
    </source>
</evidence>
<dbReference type="Proteomes" id="UP000234752">
    <property type="component" value="Plasmid unnamed2"/>
</dbReference>
<geneLocation type="plasmid" evidence="1 2">
    <name>unnamed2</name>
</geneLocation>
<evidence type="ECO:0000313" key="2">
    <source>
        <dbReference type="Proteomes" id="UP000234752"/>
    </source>
</evidence>
<dbReference type="RefSeq" id="WP_102115285.1">
    <property type="nucleotide sequence ID" value="NZ_BMGN01000009.1"/>
</dbReference>